<organism evidence="3">
    <name type="scientific">Aerophobetes bacterium</name>
    <dbReference type="NCBI Taxonomy" id="2030807"/>
    <lineage>
        <taxon>Bacteria</taxon>
        <taxon>Candidatus Aerophobota</taxon>
    </lineage>
</organism>
<comment type="caution">
    <text evidence="3">The sequence shown here is derived from an EMBL/GenBank/DDBJ whole genome shotgun (WGS) entry which is preliminary data.</text>
</comment>
<evidence type="ECO:0000313" key="3">
    <source>
        <dbReference type="EMBL" id="HHF98172.1"/>
    </source>
</evidence>
<dbReference type="PROSITE" id="PS51178">
    <property type="entry name" value="PASTA"/>
    <property type="match status" value="3"/>
</dbReference>
<evidence type="ECO:0000259" key="2">
    <source>
        <dbReference type="PROSITE" id="PS51178"/>
    </source>
</evidence>
<protein>
    <submittedName>
        <fullName evidence="3">PASTA domain-containing protein</fullName>
    </submittedName>
</protein>
<dbReference type="CDD" id="cd06577">
    <property type="entry name" value="PASTA_pknB"/>
    <property type="match status" value="3"/>
</dbReference>
<feature type="domain" description="PASTA" evidence="2">
    <location>
        <begin position="99"/>
        <end position="165"/>
    </location>
</feature>
<evidence type="ECO:0000256" key="1">
    <source>
        <dbReference type="SAM" id="Coils"/>
    </source>
</evidence>
<dbReference type="Pfam" id="PF03793">
    <property type="entry name" value="PASTA"/>
    <property type="match status" value="3"/>
</dbReference>
<feature type="domain" description="PASTA" evidence="2">
    <location>
        <begin position="32"/>
        <end position="98"/>
    </location>
</feature>
<accession>A0A7V5LYI7</accession>
<keyword evidence="1" id="KW-0175">Coiled coil</keyword>
<sequence>MKSFFKSAGIFFSLLAVTGVVAYVILVVMVPGEDVVVPDVVGERLEDAIFLLSKSDLGAKVTERKFSEKVPENFVLSQTPVPGSRVHRGRIIELIISEGARVVSVPDVVGMRLREAKVYLSQFGINVVNTSYIYCEEEEDKVIAQDPPAGSKVERERGVNLLVSFGPLKLNFMMPDFRGEDLKEVITKLKELSLNVAMIKEEVSLEEEEGKVISQSPPAGSMVNQDSRIELVVSAGSEKEVRVKSLQRWLLVPVKIPLGFEEKKLVIVVKDEEGERSFDYGMHKPGEVVWVSCEVVGEGEIRIYIDGRLVKVRKVER</sequence>
<feature type="domain" description="PASTA" evidence="2">
    <location>
        <begin position="166"/>
        <end position="235"/>
    </location>
</feature>
<dbReference type="InterPro" id="IPR005543">
    <property type="entry name" value="PASTA_dom"/>
</dbReference>
<dbReference type="Gene3D" id="3.30.10.20">
    <property type="match status" value="3"/>
</dbReference>
<dbReference type="AlphaFoldDB" id="A0A7V5LYI7"/>
<feature type="coiled-coil region" evidence="1">
    <location>
        <begin position="182"/>
        <end position="209"/>
    </location>
</feature>
<dbReference type="Proteomes" id="UP000886070">
    <property type="component" value="Unassembled WGS sequence"/>
</dbReference>
<dbReference type="SUPFAM" id="SSF54184">
    <property type="entry name" value="Penicillin-binding protein 2x (pbp-2x), c-terminal domain"/>
    <property type="match status" value="1"/>
</dbReference>
<gene>
    <name evidence="3" type="ORF">ENL39_01625</name>
</gene>
<name>A0A7V5LYI7_UNCAE</name>
<dbReference type="SMART" id="SM00740">
    <property type="entry name" value="PASTA"/>
    <property type="match status" value="3"/>
</dbReference>
<dbReference type="EMBL" id="DRTT01000050">
    <property type="protein sequence ID" value="HHF98172.1"/>
    <property type="molecule type" value="Genomic_DNA"/>
</dbReference>
<reference evidence="3" key="1">
    <citation type="journal article" date="2020" name="mSystems">
        <title>Genome- and Community-Level Interaction Insights into Carbon Utilization and Element Cycling Functions of Hydrothermarchaeota in Hydrothermal Sediment.</title>
        <authorList>
            <person name="Zhou Z."/>
            <person name="Liu Y."/>
            <person name="Xu W."/>
            <person name="Pan J."/>
            <person name="Luo Z.H."/>
            <person name="Li M."/>
        </authorList>
    </citation>
    <scope>NUCLEOTIDE SEQUENCE [LARGE SCALE GENOMIC DNA]</scope>
    <source>
        <strain evidence="3">HyVt-92</strain>
    </source>
</reference>
<proteinExistence type="predicted"/>